<evidence type="ECO:0000256" key="5">
    <source>
        <dbReference type="ARBA" id="ARBA00023277"/>
    </source>
</evidence>
<dbReference type="SFLD" id="SFLDS00003">
    <property type="entry name" value="Haloacid_Dehalogenase"/>
    <property type="match status" value="1"/>
</dbReference>
<proteinExistence type="inferred from homology"/>
<keyword evidence="4" id="KW-0460">Magnesium</keyword>
<organism evidence="7 8">
    <name type="scientific">Streptomyces lycii</name>
    <dbReference type="NCBI Taxonomy" id="2654337"/>
    <lineage>
        <taxon>Bacteria</taxon>
        <taxon>Bacillati</taxon>
        <taxon>Actinomycetota</taxon>
        <taxon>Actinomycetes</taxon>
        <taxon>Kitasatosporales</taxon>
        <taxon>Streptomycetaceae</taxon>
        <taxon>Streptomyces</taxon>
    </lineage>
</organism>
<comment type="cofactor">
    <cofactor evidence="1">
        <name>Mg(2+)</name>
        <dbReference type="ChEBI" id="CHEBI:18420"/>
    </cofactor>
</comment>
<feature type="region of interest" description="Disordered" evidence="6">
    <location>
        <begin position="1"/>
        <end position="28"/>
    </location>
</feature>
<reference evidence="7 8" key="1">
    <citation type="submission" date="2019-10" db="EMBL/GenBank/DDBJ databases">
        <title>Streptomyces tenebrisbrunneis sp.nov., an endogenous actinomycete isolated from of Lycium ruthenicum.</title>
        <authorList>
            <person name="Ma L."/>
        </authorList>
    </citation>
    <scope>NUCLEOTIDE SEQUENCE [LARGE SCALE GENOMIC DNA]</scope>
    <source>
        <strain evidence="7 8">TRM 66187</strain>
    </source>
</reference>
<evidence type="ECO:0000313" key="8">
    <source>
        <dbReference type="Proteomes" id="UP000621266"/>
    </source>
</evidence>
<dbReference type="Pfam" id="PF00702">
    <property type="entry name" value="Hydrolase"/>
    <property type="match status" value="1"/>
</dbReference>
<keyword evidence="8" id="KW-1185">Reference proteome</keyword>
<dbReference type="InterPro" id="IPR006439">
    <property type="entry name" value="HAD-SF_hydro_IA"/>
</dbReference>
<dbReference type="Proteomes" id="UP000621266">
    <property type="component" value="Unassembled WGS sequence"/>
</dbReference>
<dbReference type="InterPro" id="IPR051600">
    <property type="entry name" value="Beta-PGM-like"/>
</dbReference>
<dbReference type="RefSeq" id="WP_098754510.1">
    <property type="nucleotide sequence ID" value="NZ_WHPN01000327.1"/>
</dbReference>
<gene>
    <name evidence="7" type="ORF">GCU69_20770</name>
</gene>
<keyword evidence="5" id="KW-0119">Carbohydrate metabolism</keyword>
<dbReference type="SUPFAM" id="SSF56784">
    <property type="entry name" value="HAD-like"/>
    <property type="match status" value="1"/>
</dbReference>
<dbReference type="SFLD" id="SFLDG01129">
    <property type="entry name" value="C1.5:_HAD__Beta-PGM__Phosphata"/>
    <property type="match status" value="1"/>
</dbReference>
<evidence type="ECO:0000256" key="3">
    <source>
        <dbReference type="ARBA" id="ARBA00022723"/>
    </source>
</evidence>
<keyword evidence="7" id="KW-0378">Hydrolase</keyword>
<dbReference type="GO" id="GO:0016787">
    <property type="term" value="F:hydrolase activity"/>
    <property type="evidence" value="ECO:0007669"/>
    <property type="project" value="UniProtKB-KW"/>
</dbReference>
<dbReference type="PANTHER" id="PTHR46193:SF18">
    <property type="entry name" value="HEXITOL PHOSPHATASE B"/>
    <property type="match status" value="1"/>
</dbReference>
<dbReference type="Gene3D" id="1.10.150.240">
    <property type="entry name" value="Putative phosphatase, domain 2"/>
    <property type="match status" value="1"/>
</dbReference>
<sequence length="293" mass="29950">MAASAEPRAGSGTTAPAGGTAPRERPSRVLGGVRALVLDTDGVITDSARVHAAAWKEAFDAALRDHPPADPAQRRPFDAAEDYRRHVDGKSRLDGAAAFLASRAVGLPEGDPEDPPGTDTVRAVAALKDRLFTERLRAGGIEAYPGTVRLLRAMNLSGTPCAAASASRHAPELLESAGVREMVDAVVDGAESARLGLPGKPDPALFLEAARRLDADPGEAAVVEDALAGVEAGRRGGFGLVIGVDRAADAPGADPAAEATAARDLHLHGADVVVRDLAELLEPPGPEPAGGPP</sequence>
<comment type="similarity">
    <text evidence="2">Belongs to the HAD-like hydrolase superfamily. CbbY/CbbZ/Gph/YieH family.</text>
</comment>
<dbReference type="NCBIfam" id="TIGR01509">
    <property type="entry name" value="HAD-SF-IA-v3"/>
    <property type="match status" value="1"/>
</dbReference>
<dbReference type="EMBL" id="WHPN01000327">
    <property type="protein sequence ID" value="KAF4407191.1"/>
    <property type="molecule type" value="Genomic_DNA"/>
</dbReference>
<evidence type="ECO:0000256" key="2">
    <source>
        <dbReference type="ARBA" id="ARBA00006171"/>
    </source>
</evidence>
<name>A0ABQ7FDR5_9ACTN</name>
<dbReference type="Gene3D" id="3.40.50.1000">
    <property type="entry name" value="HAD superfamily/HAD-like"/>
    <property type="match status" value="1"/>
</dbReference>
<dbReference type="InterPro" id="IPR023214">
    <property type="entry name" value="HAD_sf"/>
</dbReference>
<keyword evidence="3" id="KW-0479">Metal-binding</keyword>
<accession>A0ABQ7FDR5</accession>
<evidence type="ECO:0000313" key="7">
    <source>
        <dbReference type="EMBL" id="KAF4407191.1"/>
    </source>
</evidence>
<comment type="caution">
    <text evidence="7">The sequence shown here is derived from an EMBL/GenBank/DDBJ whole genome shotgun (WGS) entry which is preliminary data.</text>
</comment>
<dbReference type="PANTHER" id="PTHR46193">
    <property type="entry name" value="6-PHOSPHOGLUCONATE PHOSPHATASE"/>
    <property type="match status" value="1"/>
</dbReference>
<dbReference type="InterPro" id="IPR023198">
    <property type="entry name" value="PGP-like_dom2"/>
</dbReference>
<dbReference type="InterPro" id="IPR036412">
    <property type="entry name" value="HAD-like_sf"/>
</dbReference>
<evidence type="ECO:0000256" key="4">
    <source>
        <dbReference type="ARBA" id="ARBA00022842"/>
    </source>
</evidence>
<evidence type="ECO:0000256" key="6">
    <source>
        <dbReference type="SAM" id="MobiDB-lite"/>
    </source>
</evidence>
<feature type="compositionally biased region" description="Low complexity" evidence="6">
    <location>
        <begin position="7"/>
        <end position="21"/>
    </location>
</feature>
<protein>
    <submittedName>
        <fullName evidence="7">HAD-IA family hydrolase</fullName>
    </submittedName>
</protein>
<evidence type="ECO:0000256" key="1">
    <source>
        <dbReference type="ARBA" id="ARBA00001946"/>
    </source>
</evidence>